<feature type="transmembrane region" description="Helical" evidence="1">
    <location>
        <begin position="226"/>
        <end position="247"/>
    </location>
</feature>
<dbReference type="PANTHER" id="PTHR38592:SF3">
    <property type="entry name" value="BLL4819 PROTEIN"/>
    <property type="match status" value="1"/>
</dbReference>
<keyword evidence="1" id="KW-0812">Transmembrane</keyword>
<evidence type="ECO:0000313" key="3">
    <source>
        <dbReference type="Proteomes" id="UP000199344"/>
    </source>
</evidence>
<feature type="transmembrane region" description="Helical" evidence="1">
    <location>
        <begin position="40"/>
        <end position="63"/>
    </location>
</feature>
<keyword evidence="1" id="KW-0472">Membrane</keyword>
<keyword evidence="1" id="KW-1133">Transmembrane helix</keyword>
<dbReference type="AlphaFoldDB" id="A0A1G7GHY2"/>
<evidence type="ECO:0008006" key="4">
    <source>
        <dbReference type="Google" id="ProtNLM"/>
    </source>
</evidence>
<keyword evidence="3" id="KW-1185">Reference proteome</keyword>
<dbReference type="OrthoDB" id="9775975at2"/>
<accession>A0A1G7GHY2</accession>
<dbReference type="EMBL" id="FNAH01000013">
    <property type="protein sequence ID" value="SDE87736.1"/>
    <property type="molecule type" value="Genomic_DNA"/>
</dbReference>
<dbReference type="RefSeq" id="WP_090525373.1">
    <property type="nucleotide sequence ID" value="NZ_FNAH01000013.1"/>
</dbReference>
<dbReference type="PANTHER" id="PTHR38592">
    <property type="entry name" value="BLL4819 PROTEIN"/>
    <property type="match status" value="1"/>
</dbReference>
<evidence type="ECO:0000256" key="1">
    <source>
        <dbReference type="SAM" id="Phobius"/>
    </source>
</evidence>
<sequence length="374" mass="41654">MNAKNRIIALDMLRGYALVVIMVDHMPIGVLRGYTLGRFAVFDAAELFVLLSGFLVGLVWLNVERSQGRRAAQIRFLRRAVQVWLALVVGSVLMALLSRGLFEAGMNHTAIWSQYARWVVEYPIGYLVTIGTLWMQPNLIDVLALYVVMLVLTPLSVPLMLRNPWIFAAGSVALWAVSVPLNEMIPNHRSEGGMLFNPFAWQMLFHSGVAMGLFRTRFMPVLRRHATPITVVMLAIGLSMAVLSQLWRFGPDGQVLMEQIKEAIGPVDKWSLDSIRYISIIAAAWLVAVPFARPMEWLAGTWLGRSLAVIGRGGLISFVACVMLSVLGDALMMMDGASQFSYRLSVDIWTVVALWLVAEIAARQSRKRRVAQPG</sequence>
<dbReference type="PIRSF" id="PIRSF028704">
    <property type="entry name" value="UPC028704"/>
    <property type="match status" value="1"/>
</dbReference>
<dbReference type="Pfam" id="PF10129">
    <property type="entry name" value="OpgC_C"/>
    <property type="match status" value="1"/>
</dbReference>
<protein>
    <recommendedName>
        <fullName evidence="4">OpgC protein</fullName>
    </recommendedName>
</protein>
<evidence type="ECO:0000313" key="2">
    <source>
        <dbReference type="EMBL" id="SDE87736.1"/>
    </source>
</evidence>
<proteinExistence type="predicted"/>
<feature type="transmembrane region" description="Helical" evidence="1">
    <location>
        <begin position="313"/>
        <end position="334"/>
    </location>
</feature>
<dbReference type="Proteomes" id="UP000199344">
    <property type="component" value="Unassembled WGS sequence"/>
</dbReference>
<name>A0A1G7GHY2_9RHOB</name>
<dbReference type="InterPro" id="IPR014550">
    <property type="entry name" value="UCP028704_OpgC"/>
</dbReference>
<gene>
    <name evidence="2" type="ORF">SAMN05421538_11357</name>
</gene>
<feature type="transmembrane region" description="Helical" evidence="1">
    <location>
        <begin position="83"/>
        <end position="102"/>
    </location>
</feature>
<feature type="transmembrane region" description="Helical" evidence="1">
    <location>
        <begin position="340"/>
        <end position="362"/>
    </location>
</feature>
<feature type="transmembrane region" description="Helical" evidence="1">
    <location>
        <begin position="12"/>
        <end position="34"/>
    </location>
</feature>
<feature type="transmembrane region" description="Helical" evidence="1">
    <location>
        <begin position="194"/>
        <end position="214"/>
    </location>
</feature>
<dbReference type="STRING" id="591205.SAMN05421538_11357"/>
<organism evidence="2 3">
    <name type="scientific">Paracoccus isoporae</name>
    <dbReference type="NCBI Taxonomy" id="591205"/>
    <lineage>
        <taxon>Bacteria</taxon>
        <taxon>Pseudomonadati</taxon>
        <taxon>Pseudomonadota</taxon>
        <taxon>Alphaproteobacteria</taxon>
        <taxon>Rhodobacterales</taxon>
        <taxon>Paracoccaceae</taxon>
        <taxon>Paracoccus</taxon>
    </lineage>
</organism>
<feature type="transmembrane region" description="Helical" evidence="1">
    <location>
        <begin position="275"/>
        <end position="292"/>
    </location>
</feature>
<feature type="transmembrane region" description="Helical" evidence="1">
    <location>
        <begin position="122"/>
        <end position="152"/>
    </location>
</feature>
<reference evidence="2 3" key="1">
    <citation type="submission" date="2016-10" db="EMBL/GenBank/DDBJ databases">
        <authorList>
            <person name="de Groot N.N."/>
        </authorList>
    </citation>
    <scope>NUCLEOTIDE SEQUENCE [LARGE SCALE GENOMIC DNA]</scope>
    <source>
        <strain evidence="2 3">DSM 22220</strain>
    </source>
</reference>